<evidence type="ECO:0000313" key="3">
    <source>
        <dbReference type="Proteomes" id="UP000008076"/>
    </source>
</evidence>
<dbReference type="GeneID" id="5885657"/>
<dbReference type="Proteomes" id="UP000008076">
    <property type="component" value="Unassembled WGS sequence"/>
</dbReference>
<dbReference type="EMBL" id="DS550417">
    <property type="protein sequence ID" value="EDR23102.1"/>
    <property type="molecule type" value="Genomic_DNA"/>
</dbReference>
<feature type="coiled-coil region" evidence="1">
    <location>
        <begin position="32"/>
        <end position="59"/>
    </location>
</feature>
<name>B0EQU1_ENTDS</name>
<dbReference type="RefSeq" id="XP_001740475.1">
    <property type="nucleotide sequence ID" value="XM_001740423.1"/>
</dbReference>
<sequence length="265" mass="31064">MSSTSRNEKSDTELIKELKKTNEILLAGIETREQQLTEKDRTIKELRGLEKENEILKLKISNEEGYKQKIHELSTKQENDSKEIIRLKKRVNELIDKINETENERNSIIKNNNNTLEQLKRLTDENKELNKRIQNIQQNKSDIPSNVYNNLNKEYEKSKQTIVNIQNILKTKDEEIKKLNDEYEKIREYNTILLKSNKVNEDHINSLGETINILLEEIKTLNKNKEIQQHTSIDCNNQSNNLYIKLNIPIHTSTNGISAKIISQN</sequence>
<protein>
    <submittedName>
        <fullName evidence="2">Uncharacterized protein</fullName>
    </submittedName>
</protein>
<keyword evidence="3" id="KW-1185">Reference proteome</keyword>
<dbReference type="AlphaFoldDB" id="B0EQU1"/>
<dbReference type="VEuPathDB" id="AmoebaDB:EDI_235960"/>
<organism evidence="3">
    <name type="scientific">Entamoeba dispar (strain ATCC PRA-260 / SAW760)</name>
    <dbReference type="NCBI Taxonomy" id="370354"/>
    <lineage>
        <taxon>Eukaryota</taxon>
        <taxon>Amoebozoa</taxon>
        <taxon>Evosea</taxon>
        <taxon>Archamoebae</taxon>
        <taxon>Mastigamoebida</taxon>
        <taxon>Entamoebidae</taxon>
        <taxon>Entamoeba</taxon>
    </lineage>
</organism>
<gene>
    <name evidence="2" type="ORF">EDI_235960</name>
</gene>
<keyword evidence="1" id="KW-0175">Coiled coil</keyword>
<evidence type="ECO:0000256" key="1">
    <source>
        <dbReference type="SAM" id="Coils"/>
    </source>
</evidence>
<reference evidence="3" key="1">
    <citation type="submission" date="2007-12" db="EMBL/GenBank/DDBJ databases">
        <title>Annotation of Entamoeba dispar SAW760.</title>
        <authorList>
            <person name="Lorenzi H."/>
            <person name="Inman J."/>
            <person name="Schobel S."/>
            <person name="Amedeo P."/>
            <person name="Caler E."/>
        </authorList>
    </citation>
    <scope>NUCLEOTIDE SEQUENCE [LARGE SCALE GENOMIC DNA]</scope>
    <source>
        <strain evidence="3">ATCC PRA-260 / SAW760</strain>
    </source>
</reference>
<evidence type="ECO:0000313" key="2">
    <source>
        <dbReference type="EMBL" id="EDR23102.1"/>
    </source>
</evidence>
<dbReference type="KEGG" id="edi:EDI_235960"/>
<proteinExistence type="predicted"/>
<accession>B0EQU1</accession>
<feature type="coiled-coil region" evidence="1">
    <location>
        <begin position="84"/>
        <end position="231"/>
    </location>
</feature>